<evidence type="ECO:0000313" key="2">
    <source>
        <dbReference type="Proteomes" id="UP000239554"/>
    </source>
</evidence>
<organism evidence="1 2">
    <name type="scientific">Escherichia coli</name>
    <dbReference type="NCBI Taxonomy" id="562"/>
    <lineage>
        <taxon>Bacteria</taxon>
        <taxon>Pseudomonadati</taxon>
        <taxon>Pseudomonadota</taxon>
        <taxon>Gammaproteobacteria</taxon>
        <taxon>Enterobacterales</taxon>
        <taxon>Enterobacteriaceae</taxon>
        <taxon>Escherichia</taxon>
    </lineage>
</organism>
<evidence type="ECO:0000313" key="1">
    <source>
        <dbReference type="EMBL" id="AUY02377.1"/>
    </source>
</evidence>
<protein>
    <submittedName>
        <fullName evidence="1">Uncharacterized protein</fullName>
    </submittedName>
</protein>
<name>A0A6N8MAY3_ECOLX</name>
<gene>
    <name evidence="1" type="ORF">C3F40_11590</name>
</gene>
<accession>A0A6N8MAY3</accession>
<proteinExistence type="predicted"/>
<dbReference type="AlphaFoldDB" id="A0A6N8MAY3"/>
<dbReference type="Proteomes" id="UP000239554">
    <property type="component" value="Chromosome"/>
</dbReference>
<sequence>MDWHDLISKVIIGLVTGSIAAYLTARYALGRYYKEKWWDKRIDLYTQLVDCVYLLKNTADYWYKHELHHASQFPTYFSYKSKEENEILSKSFSNELEKLSRIGELSSLFLTEECGDKIRSFIENEENLFIQWEFDSIELIDAHKSRLDKLKVLLDDIISEAKRELKVNKKHNSLKNIKWSITMPDQKNDEPINYYDNH</sequence>
<dbReference type="RefSeq" id="WP_001764244.1">
    <property type="nucleotide sequence ID" value="NZ_BFLJ01000094.1"/>
</dbReference>
<dbReference type="EMBL" id="CP026399">
    <property type="protein sequence ID" value="AUY02377.1"/>
    <property type="molecule type" value="Genomic_DNA"/>
</dbReference>
<reference evidence="1 2" key="1">
    <citation type="journal article" date="2018" name="MBio">
        <title>Genomic Analysis of Hospital Plumbing Reveals Diverse Reservoir of Bacterial Plasmids Conferring Carbapenem Resistance.</title>
        <authorList>
            <consortium name="NISC Comparative Sequencing Program"/>
            <person name="Weingarten R.A."/>
            <person name="Johnson R.C."/>
            <person name="Conlan S."/>
            <person name="Ramsburg A.M."/>
            <person name="Dekker J.P."/>
            <person name="Lau A.F."/>
            <person name="Khil P."/>
            <person name="Odom R.T."/>
            <person name="Deming C."/>
            <person name="Park M."/>
            <person name="Thomas P.J."/>
            <person name="Henderson D.K."/>
            <person name="Palmore T.N."/>
            <person name="Segre J.A."/>
            <person name="Frank K.M."/>
        </authorList>
    </citation>
    <scope>NUCLEOTIDE SEQUENCE [LARGE SCALE GENOMIC DNA]</scope>
    <source>
        <strain evidence="1 2">ECONIH4</strain>
    </source>
</reference>